<dbReference type="AlphaFoldDB" id="A0A250IGK7"/>
<sequence length="44" mass="4471">MRALPAPFPVVVAQHIVHGFEPGFAQSAGMGTLVAALARQAAKG</sequence>
<organism evidence="1 2">
    <name type="scientific">Melittangium boletus DSM 14713</name>
    <dbReference type="NCBI Taxonomy" id="1294270"/>
    <lineage>
        <taxon>Bacteria</taxon>
        <taxon>Pseudomonadati</taxon>
        <taxon>Myxococcota</taxon>
        <taxon>Myxococcia</taxon>
        <taxon>Myxococcales</taxon>
        <taxon>Cystobacterineae</taxon>
        <taxon>Archangiaceae</taxon>
        <taxon>Melittangium</taxon>
    </lineage>
</organism>
<proteinExistence type="predicted"/>
<dbReference type="EMBL" id="CP022163">
    <property type="protein sequence ID" value="ATB30398.1"/>
    <property type="molecule type" value="Genomic_DNA"/>
</dbReference>
<accession>A0A250IGK7</accession>
<dbReference type="RefSeq" id="WP_281256669.1">
    <property type="nucleotide sequence ID" value="NZ_CP022163.1"/>
</dbReference>
<keyword evidence="2" id="KW-1185">Reference proteome</keyword>
<name>A0A250IGK7_9BACT</name>
<protein>
    <submittedName>
        <fullName evidence="1">Chemotaxis response regulator protein-glutamate methylesterase</fullName>
    </submittedName>
</protein>
<evidence type="ECO:0000313" key="1">
    <source>
        <dbReference type="EMBL" id="ATB30398.1"/>
    </source>
</evidence>
<dbReference type="KEGG" id="mbd:MEBOL_003859"/>
<dbReference type="Proteomes" id="UP000217289">
    <property type="component" value="Chromosome"/>
</dbReference>
<reference evidence="1 2" key="1">
    <citation type="submission" date="2017-06" db="EMBL/GenBank/DDBJ databases">
        <authorList>
            <person name="Kim H.J."/>
            <person name="Triplett B.A."/>
        </authorList>
    </citation>
    <scope>NUCLEOTIDE SEQUENCE [LARGE SCALE GENOMIC DNA]</scope>
    <source>
        <strain evidence="1 2">DSM 14713</strain>
    </source>
</reference>
<gene>
    <name evidence="1" type="ORF">MEBOL_003859</name>
</gene>
<evidence type="ECO:0000313" key="2">
    <source>
        <dbReference type="Proteomes" id="UP000217289"/>
    </source>
</evidence>